<evidence type="ECO:0000256" key="1">
    <source>
        <dbReference type="ARBA" id="ARBA00004974"/>
    </source>
</evidence>
<dbReference type="EC" id="2.2.1.6" evidence="4 14"/>
<dbReference type="Pfam" id="PF02776">
    <property type="entry name" value="TPP_enzyme_N"/>
    <property type="match status" value="1"/>
</dbReference>
<dbReference type="FunFam" id="3.40.50.1220:FF:000008">
    <property type="entry name" value="Acetolactate synthase"/>
    <property type="match status" value="1"/>
</dbReference>
<feature type="region of interest" description="Disordered" evidence="15">
    <location>
        <begin position="1"/>
        <end position="63"/>
    </location>
</feature>
<comment type="catalytic activity">
    <reaction evidence="13 14">
        <text>2 pyruvate + H(+) = (2S)-2-acetolactate + CO2</text>
        <dbReference type="Rhea" id="RHEA:25249"/>
        <dbReference type="ChEBI" id="CHEBI:15361"/>
        <dbReference type="ChEBI" id="CHEBI:15378"/>
        <dbReference type="ChEBI" id="CHEBI:16526"/>
        <dbReference type="ChEBI" id="CHEBI:58476"/>
        <dbReference type="EC" id="2.2.1.6"/>
    </reaction>
</comment>
<dbReference type="Gene3D" id="3.40.50.970">
    <property type="match status" value="2"/>
</dbReference>
<evidence type="ECO:0000256" key="3">
    <source>
        <dbReference type="ARBA" id="ARBA00007812"/>
    </source>
</evidence>
<keyword evidence="9" id="KW-0274">FAD</keyword>
<evidence type="ECO:0000256" key="2">
    <source>
        <dbReference type="ARBA" id="ARBA00005025"/>
    </source>
</evidence>
<keyword evidence="20" id="KW-1185">Reference proteome</keyword>
<evidence type="ECO:0000256" key="8">
    <source>
        <dbReference type="ARBA" id="ARBA00022723"/>
    </source>
</evidence>
<protein>
    <recommendedName>
        <fullName evidence="4 14">Acetolactate synthase</fullName>
        <ecNumber evidence="4 14">2.2.1.6</ecNumber>
    </recommendedName>
</protein>
<keyword evidence="8 14" id="KW-0479">Metal-binding</keyword>
<dbReference type="GO" id="GO:0003984">
    <property type="term" value="F:acetolactate synthase activity"/>
    <property type="evidence" value="ECO:0007669"/>
    <property type="project" value="UniProtKB-EC"/>
</dbReference>
<keyword evidence="7 14" id="KW-0808">Transferase</keyword>
<evidence type="ECO:0000256" key="5">
    <source>
        <dbReference type="ARBA" id="ARBA00022605"/>
    </source>
</evidence>
<accession>A0A8J2XI84</accession>
<dbReference type="InterPro" id="IPR012846">
    <property type="entry name" value="Acetolactate_synth_lsu"/>
</dbReference>
<organism evidence="19 20">
    <name type="scientific">Sediminivirga luteola</name>
    <dbReference type="NCBI Taxonomy" id="1774748"/>
    <lineage>
        <taxon>Bacteria</taxon>
        <taxon>Bacillati</taxon>
        <taxon>Actinomycetota</taxon>
        <taxon>Actinomycetes</taxon>
        <taxon>Micrococcales</taxon>
        <taxon>Brevibacteriaceae</taxon>
        <taxon>Sediminivirga</taxon>
    </lineage>
</organism>
<keyword evidence="5 14" id="KW-0028">Amino-acid biosynthesis</keyword>
<dbReference type="CDD" id="cd02015">
    <property type="entry name" value="TPP_AHAS"/>
    <property type="match status" value="1"/>
</dbReference>
<reference evidence="19" key="1">
    <citation type="journal article" date="2014" name="Int. J. Syst. Evol. Microbiol.">
        <title>Complete genome sequence of Corynebacterium casei LMG S-19264T (=DSM 44701T), isolated from a smear-ripened cheese.</title>
        <authorList>
            <consortium name="US DOE Joint Genome Institute (JGI-PGF)"/>
            <person name="Walter F."/>
            <person name="Albersmeier A."/>
            <person name="Kalinowski J."/>
            <person name="Ruckert C."/>
        </authorList>
    </citation>
    <scope>NUCLEOTIDE SEQUENCE</scope>
    <source>
        <strain evidence="19">CGMCC 1.12785</strain>
    </source>
</reference>
<dbReference type="EMBL" id="BMFY01000001">
    <property type="protein sequence ID" value="GGA02825.1"/>
    <property type="molecule type" value="Genomic_DNA"/>
</dbReference>
<evidence type="ECO:0000256" key="10">
    <source>
        <dbReference type="ARBA" id="ARBA00022842"/>
    </source>
</evidence>
<keyword evidence="12 14" id="KW-0100">Branched-chain amino acid biosynthesis</keyword>
<dbReference type="InterPro" id="IPR029061">
    <property type="entry name" value="THDP-binding"/>
</dbReference>
<dbReference type="UniPathway" id="UPA00047">
    <property type="reaction ID" value="UER00055"/>
</dbReference>
<gene>
    <name evidence="19" type="primary">ilvB</name>
    <name evidence="19" type="ORF">GCM10011333_01780</name>
</gene>
<evidence type="ECO:0000259" key="16">
    <source>
        <dbReference type="Pfam" id="PF00205"/>
    </source>
</evidence>
<dbReference type="InterPro" id="IPR045229">
    <property type="entry name" value="TPP_enz"/>
</dbReference>
<evidence type="ECO:0000256" key="4">
    <source>
        <dbReference type="ARBA" id="ARBA00013145"/>
    </source>
</evidence>
<dbReference type="PANTHER" id="PTHR18968:SF13">
    <property type="entry name" value="ACETOLACTATE SYNTHASE CATALYTIC SUBUNIT, MITOCHONDRIAL"/>
    <property type="match status" value="1"/>
</dbReference>
<keyword evidence="10 14" id="KW-0460">Magnesium</keyword>
<evidence type="ECO:0000256" key="13">
    <source>
        <dbReference type="ARBA" id="ARBA00048670"/>
    </source>
</evidence>
<evidence type="ECO:0000313" key="20">
    <source>
        <dbReference type="Proteomes" id="UP000616114"/>
    </source>
</evidence>
<evidence type="ECO:0000256" key="11">
    <source>
        <dbReference type="ARBA" id="ARBA00023052"/>
    </source>
</evidence>
<feature type="domain" description="Thiamine pyrophosphate enzyme central" evidence="16">
    <location>
        <begin position="260"/>
        <end position="395"/>
    </location>
</feature>
<comment type="pathway">
    <text evidence="2 14">Amino-acid biosynthesis; L-valine biosynthesis; L-valine from pyruvate: step 1/4.</text>
</comment>
<dbReference type="Pfam" id="PF02775">
    <property type="entry name" value="TPP_enzyme_C"/>
    <property type="match status" value="1"/>
</dbReference>
<dbReference type="Gene3D" id="3.40.50.1220">
    <property type="entry name" value="TPP-binding domain"/>
    <property type="match status" value="1"/>
</dbReference>
<dbReference type="InterPro" id="IPR012000">
    <property type="entry name" value="Thiamin_PyroP_enz_cen_dom"/>
</dbReference>
<dbReference type="GO" id="GO:0000287">
    <property type="term" value="F:magnesium ion binding"/>
    <property type="evidence" value="ECO:0007669"/>
    <property type="project" value="UniProtKB-UniRule"/>
</dbReference>
<dbReference type="NCBIfam" id="NF005860">
    <property type="entry name" value="PRK07789.1"/>
    <property type="match status" value="1"/>
</dbReference>
<dbReference type="SUPFAM" id="SSF52518">
    <property type="entry name" value="Thiamin diphosphate-binding fold (THDP-binding)"/>
    <property type="match status" value="2"/>
</dbReference>
<dbReference type="RefSeq" id="WP_188549032.1">
    <property type="nucleotide sequence ID" value="NZ_BMFY01000001.1"/>
</dbReference>
<name>A0A8J2XI84_9MICO</name>
<evidence type="ECO:0000256" key="12">
    <source>
        <dbReference type="ARBA" id="ARBA00023304"/>
    </source>
</evidence>
<dbReference type="SUPFAM" id="SSF52467">
    <property type="entry name" value="DHS-like NAD/FAD-binding domain"/>
    <property type="match status" value="1"/>
</dbReference>
<dbReference type="AlphaFoldDB" id="A0A8J2XI84"/>
<evidence type="ECO:0000256" key="14">
    <source>
        <dbReference type="RuleBase" id="RU003591"/>
    </source>
</evidence>
<dbReference type="NCBIfam" id="TIGR00118">
    <property type="entry name" value="acolac_lg"/>
    <property type="match status" value="1"/>
</dbReference>
<proteinExistence type="inferred from homology"/>
<feature type="domain" description="Thiamine pyrophosphate enzyme TPP-binding" evidence="17">
    <location>
        <begin position="458"/>
        <end position="613"/>
    </location>
</feature>
<evidence type="ECO:0000256" key="9">
    <source>
        <dbReference type="ARBA" id="ARBA00022827"/>
    </source>
</evidence>
<dbReference type="InterPro" id="IPR012001">
    <property type="entry name" value="Thiamin_PyroP_enz_TPP-bd_dom"/>
</dbReference>
<dbReference type="InterPro" id="IPR000399">
    <property type="entry name" value="TPP-bd_CS"/>
</dbReference>
<dbReference type="PANTHER" id="PTHR18968">
    <property type="entry name" value="THIAMINE PYROPHOSPHATE ENZYMES"/>
    <property type="match status" value="1"/>
</dbReference>
<reference evidence="19" key="2">
    <citation type="submission" date="2020-09" db="EMBL/GenBank/DDBJ databases">
        <authorList>
            <person name="Sun Q."/>
            <person name="Zhou Y."/>
        </authorList>
    </citation>
    <scope>NUCLEOTIDE SEQUENCE</scope>
    <source>
        <strain evidence="19">CGMCC 1.12785</strain>
    </source>
</reference>
<dbReference type="GO" id="GO:0005948">
    <property type="term" value="C:acetolactate synthase complex"/>
    <property type="evidence" value="ECO:0007669"/>
    <property type="project" value="TreeGrafter"/>
</dbReference>
<feature type="domain" description="Thiamine pyrophosphate enzyme N-terminal TPP-binding" evidence="18">
    <location>
        <begin position="71"/>
        <end position="186"/>
    </location>
</feature>
<dbReference type="Proteomes" id="UP000616114">
    <property type="component" value="Unassembled WGS sequence"/>
</dbReference>
<keyword evidence="6" id="KW-0285">Flavoprotein</keyword>
<comment type="pathway">
    <text evidence="1 14">Amino-acid biosynthesis; L-isoleucine biosynthesis; L-isoleucine from 2-oxobutanoate: step 1/4.</text>
</comment>
<evidence type="ECO:0000259" key="17">
    <source>
        <dbReference type="Pfam" id="PF02775"/>
    </source>
</evidence>
<evidence type="ECO:0000313" key="19">
    <source>
        <dbReference type="EMBL" id="GGA02825.1"/>
    </source>
</evidence>
<dbReference type="GO" id="GO:0050660">
    <property type="term" value="F:flavin adenine dinucleotide binding"/>
    <property type="evidence" value="ECO:0007669"/>
    <property type="project" value="InterPro"/>
</dbReference>
<evidence type="ECO:0000256" key="15">
    <source>
        <dbReference type="SAM" id="MobiDB-lite"/>
    </source>
</evidence>
<evidence type="ECO:0000259" key="18">
    <source>
        <dbReference type="Pfam" id="PF02776"/>
    </source>
</evidence>
<comment type="cofactor">
    <cofactor evidence="14">
        <name>thiamine diphosphate</name>
        <dbReference type="ChEBI" id="CHEBI:58937"/>
    </cofactor>
    <text evidence="14">Binds 1 thiamine pyrophosphate per subunit.</text>
</comment>
<dbReference type="InterPro" id="IPR011766">
    <property type="entry name" value="TPP_enzyme_TPP-bd"/>
</dbReference>
<dbReference type="InterPro" id="IPR039368">
    <property type="entry name" value="AHAS_TPP"/>
</dbReference>
<dbReference type="FunFam" id="3.40.50.970:FF:000016">
    <property type="entry name" value="Acetolactate synthase"/>
    <property type="match status" value="1"/>
</dbReference>
<sequence>MARTSGPQPAAQDRAEQSELPGQPAPEGAAASRLRAAPSPAKIATRSAQHGGPAHLGAVRDQGRREPEILSGAQAVVRSLELLGVDTVFGLPGGTILPTYDPLMDSESIRHILVRHEQGAGHAAEGYAAATGRVGVCIATSGPGATNLITAIADAHMDSVPLVAITGQQASHLLGTDAFQEADIVGMTMPVTKHSFLVTRTEDIPQAIARAFHIASSGRPGPVLVDITKDAQVKTSEFRWPENIEMPGYRPVMRPHSKQIREAARLIAGARRPVLYVGGGVIRAGAHEELRRLAELARIPVTTTLMARGAFPDSHPQHLGMPGMHGSVPAVVSIQKSDLLIAVGSRFDDRVTGELSSFAPRATVIHADIDPAEISKNRHADVPIVGDAREVLAQLSEELENSWPEALQDRREAWWAQLDQLKETYPLGYESKDEACDPQYVIQRISALTGPEAVYTAGVGQHQMWAAQFVSYERPRSWLNSGGLGTMGYSVPAAMGAKVGEPDRVVWAIDGDGCFQMTNQELATCVINNIPIKVAIINNSSLGMVRQWQTLFYNGRYSNTDLNTGPDTIRVPDFVKLAEAYGCAGLRCETNEDIDDTIRKALEINDRPVVVDFTVHRDAMVWPMVAAGVSNDEIQYARGVRPQFDGFEEEEQG</sequence>
<keyword evidence="11 14" id="KW-0786">Thiamine pyrophosphate</keyword>
<dbReference type="CDD" id="cd07035">
    <property type="entry name" value="TPP_PYR_POX_like"/>
    <property type="match status" value="1"/>
</dbReference>
<comment type="similarity">
    <text evidence="3 14">Belongs to the TPP enzyme family.</text>
</comment>
<evidence type="ECO:0000256" key="6">
    <source>
        <dbReference type="ARBA" id="ARBA00022630"/>
    </source>
</evidence>
<dbReference type="UniPathway" id="UPA00049">
    <property type="reaction ID" value="UER00059"/>
</dbReference>
<comment type="cofactor">
    <cofactor evidence="14">
        <name>Mg(2+)</name>
        <dbReference type="ChEBI" id="CHEBI:18420"/>
    </cofactor>
    <text evidence="14">Binds 1 Mg(2+) ion per subunit.</text>
</comment>
<dbReference type="GO" id="GO:0009097">
    <property type="term" value="P:isoleucine biosynthetic process"/>
    <property type="evidence" value="ECO:0007669"/>
    <property type="project" value="UniProtKB-UniPathway"/>
</dbReference>
<dbReference type="GO" id="GO:0009099">
    <property type="term" value="P:L-valine biosynthetic process"/>
    <property type="evidence" value="ECO:0007669"/>
    <property type="project" value="UniProtKB-UniPathway"/>
</dbReference>
<dbReference type="Pfam" id="PF00205">
    <property type="entry name" value="TPP_enzyme_M"/>
    <property type="match status" value="1"/>
</dbReference>
<dbReference type="FunFam" id="3.40.50.970:FF:000007">
    <property type="entry name" value="Acetolactate synthase"/>
    <property type="match status" value="1"/>
</dbReference>
<dbReference type="GO" id="GO:0030976">
    <property type="term" value="F:thiamine pyrophosphate binding"/>
    <property type="evidence" value="ECO:0007669"/>
    <property type="project" value="UniProtKB-UniRule"/>
</dbReference>
<dbReference type="InterPro" id="IPR029035">
    <property type="entry name" value="DHS-like_NAD/FAD-binding_dom"/>
</dbReference>
<comment type="caution">
    <text evidence="19">The sequence shown here is derived from an EMBL/GenBank/DDBJ whole genome shotgun (WGS) entry which is preliminary data.</text>
</comment>
<dbReference type="PROSITE" id="PS00187">
    <property type="entry name" value="TPP_ENZYMES"/>
    <property type="match status" value="1"/>
</dbReference>
<evidence type="ECO:0000256" key="7">
    <source>
        <dbReference type="ARBA" id="ARBA00022679"/>
    </source>
</evidence>
<feature type="compositionally biased region" description="Low complexity" evidence="15">
    <location>
        <begin position="29"/>
        <end position="41"/>
    </location>
</feature>